<dbReference type="PANTHER" id="PTHR42760:SF40">
    <property type="entry name" value="3-OXOACYL-[ACYL-CARRIER-PROTEIN] REDUCTASE, CHLOROPLASTIC"/>
    <property type="match status" value="1"/>
</dbReference>
<protein>
    <submittedName>
        <fullName evidence="3">SDR family NAD(P)-dependent oxidoreductase</fullName>
        <ecNumber evidence="3">1.1.1.-</ecNumber>
    </submittedName>
</protein>
<evidence type="ECO:0000256" key="1">
    <source>
        <dbReference type="ARBA" id="ARBA00006484"/>
    </source>
</evidence>
<dbReference type="InterPro" id="IPR036291">
    <property type="entry name" value="NAD(P)-bd_dom_sf"/>
</dbReference>
<dbReference type="PRINTS" id="PR00080">
    <property type="entry name" value="SDRFAMILY"/>
</dbReference>
<name>A0ABV7LGU4_9HYPH</name>
<dbReference type="Gene3D" id="3.40.50.720">
    <property type="entry name" value="NAD(P)-binding Rossmann-like Domain"/>
    <property type="match status" value="1"/>
</dbReference>
<organism evidence="3 4">
    <name type="scientific">Camelimonas abortus</name>
    <dbReference type="NCBI Taxonomy" id="1017184"/>
    <lineage>
        <taxon>Bacteria</taxon>
        <taxon>Pseudomonadati</taxon>
        <taxon>Pseudomonadota</taxon>
        <taxon>Alphaproteobacteria</taxon>
        <taxon>Hyphomicrobiales</taxon>
        <taxon>Chelatococcaceae</taxon>
        <taxon>Camelimonas</taxon>
    </lineage>
</organism>
<dbReference type="NCBIfam" id="NF005559">
    <property type="entry name" value="PRK07231.1"/>
    <property type="match status" value="1"/>
</dbReference>
<keyword evidence="3" id="KW-0560">Oxidoreductase</keyword>
<proteinExistence type="inferred from homology"/>
<comment type="caution">
    <text evidence="3">The sequence shown here is derived from an EMBL/GenBank/DDBJ whole genome shotgun (WGS) entry which is preliminary data.</text>
</comment>
<dbReference type="PRINTS" id="PR00081">
    <property type="entry name" value="GDHRDH"/>
</dbReference>
<keyword evidence="4" id="KW-1185">Reference proteome</keyword>
<comment type="similarity">
    <text evidence="1">Belongs to the short-chain dehydrogenases/reductases (SDR) family.</text>
</comment>
<reference evidence="4" key="1">
    <citation type="journal article" date="2019" name="Int. J. Syst. Evol. Microbiol.">
        <title>The Global Catalogue of Microorganisms (GCM) 10K type strain sequencing project: providing services to taxonomists for standard genome sequencing and annotation.</title>
        <authorList>
            <consortium name="The Broad Institute Genomics Platform"/>
            <consortium name="The Broad Institute Genome Sequencing Center for Infectious Disease"/>
            <person name="Wu L."/>
            <person name="Ma J."/>
        </authorList>
    </citation>
    <scope>NUCLEOTIDE SEQUENCE [LARGE SCALE GENOMIC DNA]</scope>
    <source>
        <strain evidence="4">CCM 7941</strain>
    </source>
</reference>
<feature type="region of interest" description="Disordered" evidence="2">
    <location>
        <begin position="261"/>
        <end position="285"/>
    </location>
</feature>
<dbReference type="PROSITE" id="PS00061">
    <property type="entry name" value="ADH_SHORT"/>
    <property type="match status" value="1"/>
</dbReference>
<dbReference type="GO" id="GO:0016491">
    <property type="term" value="F:oxidoreductase activity"/>
    <property type="evidence" value="ECO:0007669"/>
    <property type="project" value="UniProtKB-KW"/>
</dbReference>
<gene>
    <name evidence="3" type="ORF">ACFOEX_10455</name>
</gene>
<evidence type="ECO:0000313" key="3">
    <source>
        <dbReference type="EMBL" id="MFC3266772.1"/>
    </source>
</evidence>
<dbReference type="RefSeq" id="WP_376832457.1">
    <property type="nucleotide sequence ID" value="NZ_JBHLWR010000006.1"/>
</dbReference>
<evidence type="ECO:0000256" key="2">
    <source>
        <dbReference type="SAM" id="MobiDB-lite"/>
    </source>
</evidence>
<dbReference type="InterPro" id="IPR002347">
    <property type="entry name" value="SDR_fam"/>
</dbReference>
<sequence>MQDGPRVVVITGAGSGIGAATAARFLAAGDRAALVDRDAQALARQLAALPPSHAARALALTADVASPQEVDAAVAEAAAWGGGVDVLVNNAGIGGFGHVDRLRDEKWRQVFAVNVDGVFYASRAALPHLIRRRGNIVNVASISGLGGDHGFAAYNASKAAVINLTRAMALDHGGEGVRVNAVCPGLVETALSAQLRETPEIARRYGEAIALGRPAQPHEIAEVIFFLASPAASYVTGAAIVVDGGLTAATGQPNFTRFLTGETRTGAPPQAPRSAASHAGEGATT</sequence>
<dbReference type="Proteomes" id="UP001595536">
    <property type="component" value="Unassembled WGS sequence"/>
</dbReference>
<dbReference type="EMBL" id="JBHRUV010000055">
    <property type="protein sequence ID" value="MFC3266772.1"/>
    <property type="molecule type" value="Genomic_DNA"/>
</dbReference>
<dbReference type="Pfam" id="PF13561">
    <property type="entry name" value="adh_short_C2"/>
    <property type="match status" value="1"/>
</dbReference>
<dbReference type="InterPro" id="IPR020904">
    <property type="entry name" value="Sc_DH/Rdtase_CS"/>
</dbReference>
<dbReference type="CDD" id="cd05233">
    <property type="entry name" value="SDR_c"/>
    <property type="match status" value="1"/>
</dbReference>
<dbReference type="EC" id="1.1.1.-" evidence="3"/>
<dbReference type="SUPFAM" id="SSF51735">
    <property type="entry name" value="NAD(P)-binding Rossmann-fold domains"/>
    <property type="match status" value="1"/>
</dbReference>
<evidence type="ECO:0000313" key="4">
    <source>
        <dbReference type="Proteomes" id="UP001595536"/>
    </source>
</evidence>
<accession>A0ABV7LGU4</accession>
<dbReference type="PANTHER" id="PTHR42760">
    <property type="entry name" value="SHORT-CHAIN DEHYDROGENASES/REDUCTASES FAMILY MEMBER"/>
    <property type="match status" value="1"/>
</dbReference>